<protein>
    <recommendedName>
        <fullName evidence="1">ADP-ribosyl cyclase/cyclic ADP-ribose hydrolase</fullName>
        <ecNumber evidence="1">3.2.2.6</ecNumber>
    </recommendedName>
</protein>
<dbReference type="EMBL" id="VOIH02000004">
    <property type="protein sequence ID" value="KAF3449183.1"/>
    <property type="molecule type" value="Genomic_DNA"/>
</dbReference>
<dbReference type="GO" id="GO:0043531">
    <property type="term" value="F:ADP binding"/>
    <property type="evidence" value="ECO:0007669"/>
    <property type="project" value="InterPro"/>
</dbReference>
<sequence length="1163" mass="133117">MERKPSFSPPSSSSSSPPAKRFDVFLSFRGEDTRNNFTAHLSLALRNMGLVFNIFRDDRALDKGKEIGPKLLNAIEDSHYAVVVLSKNYADSHWCLKELAKIVECMGDSGRIRTIFYHVDPSDVRNHKGSFGKALQKHERDPKHSSDEVQSWRKALTQIGKQSGETVHSLTDEAIFTKNFVSKISSELGASRRSIDGLFGMSSRLEKLKSCVLQSFATNNVCLIRIHGMGGIGKSTLATAYYKQMSHEFEDRCFLQNVREVCKKEPNGLVDLQKQLLSKILKDNFEEIDCVGDGIDIIRSRLHSKKVLIVLDDVNEEDQLNGLAGEDYWFGPGSIIIVTTREDSFLKNRKYKIYEAEYLNRSESLALFSWKAFRSIEPPKDYKKLSEQVVEYASNLPLALAVLGSLLGPKHKSLWNGILCRLRKCPEKKIVEKLKISFDDLDETDKCIFLDIACFFNRYDTDSVIKILDSYGFDSKYGISNLIDKSLLRINGVMWMHDLLQEMGKEIVRKKSGNQSRIWDADDFYQILKNKEGTNEVEAIVTYVESKFIYSFEALSSMTKLRLLQIKSHFERRQRFNGLDDCDVPELSNNLQYLDWSGFPYNKLPSSFQPHNLVQLKLRYSKIKQFWDNGIEPLCSLKVIDLTGSKSLTKLEDFAVVPNLETLILSDCRKLLEIHPSIKHLKKLIILDLPYCLSLKKLPEEINGLASLQILNLYYCHKLEKLPNNLEQLKSLRKLEIRSCRIKHLPSSIFLMENLEIQYDDAIMIEFATRENIKRYRTTGKCFDLDSFCTSLTWLDLNDCNLTGPEAFPEYFGKLACLEYLDLRKNPFSVLPPGINGLSRLRCLRLDHCKSLRCLEAELLPSSLEVVYVNFCTSLASFLDPLKPCHLRFSSVYCLDCTELVKRQDGKMTALASLARFLEDSSKRRDVDFKFVIPQSDNELPSWFINQSLMTSISVKLDPNCRNSELIGFALAFCFRANSAQIVFGCNLRVGDSEDWETEINVNVKESGMSDHLFLLYSRCDDTTLECIQQLEPSSFDTLEFSFYYICYKGCTSFGPCGVRLVYEEDIEELKQITTRYNNAQKHVQSSHSQSISQLSKLRHIGPFGPQHLTGVRGILDLEDDLEMQQYADEDRLNPKSNPSMVGNTQFGVFRNYTGITTKFLDR</sequence>
<dbReference type="OrthoDB" id="1901675at2759"/>
<dbReference type="InterPro" id="IPR001611">
    <property type="entry name" value="Leu-rich_rpt"/>
</dbReference>
<dbReference type="EC" id="3.2.2.6" evidence="1"/>
<keyword evidence="4" id="KW-0378">Hydrolase</keyword>
<dbReference type="AlphaFoldDB" id="A0A8K0MKM5"/>
<dbReference type="Pfam" id="PF00560">
    <property type="entry name" value="LRR_1"/>
    <property type="match status" value="1"/>
</dbReference>
<evidence type="ECO:0000256" key="5">
    <source>
        <dbReference type="ARBA" id="ARBA00023027"/>
    </source>
</evidence>
<evidence type="ECO:0000259" key="7">
    <source>
        <dbReference type="PROSITE" id="PS50104"/>
    </source>
</evidence>
<dbReference type="PROSITE" id="PS50104">
    <property type="entry name" value="TIR"/>
    <property type="match status" value="1"/>
</dbReference>
<dbReference type="InterPro" id="IPR032675">
    <property type="entry name" value="LRR_dom_sf"/>
</dbReference>
<dbReference type="InterPro" id="IPR002182">
    <property type="entry name" value="NB-ARC"/>
</dbReference>
<dbReference type="Gene3D" id="1.10.8.430">
    <property type="entry name" value="Helical domain of apoptotic protease-activating factors"/>
    <property type="match status" value="1"/>
</dbReference>
<dbReference type="InterPro" id="IPR035897">
    <property type="entry name" value="Toll_tir_struct_dom_sf"/>
</dbReference>
<keyword evidence="3" id="KW-0677">Repeat</keyword>
<dbReference type="Gene3D" id="3.40.50.10140">
    <property type="entry name" value="Toll/interleukin-1 receptor homology (TIR) domain"/>
    <property type="match status" value="1"/>
</dbReference>
<dbReference type="SUPFAM" id="SSF52058">
    <property type="entry name" value="L domain-like"/>
    <property type="match status" value="1"/>
</dbReference>
<dbReference type="Gene3D" id="3.40.50.300">
    <property type="entry name" value="P-loop containing nucleotide triphosphate hydrolases"/>
    <property type="match status" value="1"/>
</dbReference>
<dbReference type="Proteomes" id="UP000796880">
    <property type="component" value="Unassembled WGS sequence"/>
</dbReference>
<dbReference type="Pfam" id="PF23282">
    <property type="entry name" value="WHD_ROQ1"/>
    <property type="match status" value="1"/>
</dbReference>
<dbReference type="FunFam" id="3.40.50.10140:FF:000007">
    <property type="entry name" value="Disease resistance protein (TIR-NBS-LRR class)"/>
    <property type="match status" value="1"/>
</dbReference>
<dbReference type="Pfam" id="PF00931">
    <property type="entry name" value="NB-ARC"/>
    <property type="match status" value="1"/>
</dbReference>
<dbReference type="SUPFAM" id="SSF52540">
    <property type="entry name" value="P-loop containing nucleoside triphosphate hydrolases"/>
    <property type="match status" value="1"/>
</dbReference>
<dbReference type="InterPro" id="IPR044974">
    <property type="entry name" value="Disease_R_plants"/>
</dbReference>
<evidence type="ECO:0000256" key="1">
    <source>
        <dbReference type="ARBA" id="ARBA00011982"/>
    </source>
</evidence>
<comment type="catalytic activity">
    <reaction evidence="6">
        <text>NAD(+) + H2O = ADP-D-ribose + nicotinamide + H(+)</text>
        <dbReference type="Rhea" id="RHEA:16301"/>
        <dbReference type="ChEBI" id="CHEBI:15377"/>
        <dbReference type="ChEBI" id="CHEBI:15378"/>
        <dbReference type="ChEBI" id="CHEBI:17154"/>
        <dbReference type="ChEBI" id="CHEBI:57540"/>
        <dbReference type="ChEBI" id="CHEBI:57967"/>
        <dbReference type="EC" id="3.2.2.6"/>
    </reaction>
    <physiologicalReaction direction="left-to-right" evidence="6">
        <dbReference type="Rhea" id="RHEA:16302"/>
    </physiologicalReaction>
</comment>
<evidence type="ECO:0000256" key="4">
    <source>
        <dbReference type="ARBA" id="ARBA00022801"/>
    </source>
</evidence>
<evidence type="ECO:0000256" key="3">
    <source>
        <dbReference type="ARBA" id="ARBA00022737"/>
    </source>
</evidence>
<evidence type="ECO:0000256" key="2">
    <source>
        <dbReference type="ARBA" id="ARBA00022614"/>
    </source>
</evidence>
<dbReference type="InterPro" id="IPR058192">
    <property type="entry name" value="WHD_ROQ1-like"/>
</dbReference>
<dbReference type="InterPro" id="IPR042197">
    <property type="entry name" value="Apaf_helical"/>
</dbReference>
<proteinExistence type="predicted"/>
<dbReference type="GO" id="GO:0006952">
    <property type="term" value="P:defense response"/>
    <property type="evidence" value="ECO:0007669"/>
    <property type="project" value="InterPro"/>
</dbReference>
<dbReference type="Pfam" id="PF01582">
    <property type="entry name" value="TIR"/>
    <property type="match status" value="1"/>
</dbReference>
<dbReference type="PANTHER" id="PTHR11017">
    <property type="entry name" value="LEUCINE-RICH REPEAT-CONTAINING PROTEIN"/>
    <property type="match status" value="1"/>
</dbReference>
<gene>
    <name evidence="8" type="ORF">FNV43_RR09911</name>
</gene>
<dbReference type="SMART" id="SM00255">
    <property type="entry name" value="TIR"/>
    <property type="match status" value="1"/>
</dbReference>
<reference evidence="8" key="1">
    <citation type="submission" date="2020-03" db="EMBL/GenBank/DDBJ databases">
        <title>A high-quality chromosome-level genome assembly of a woody plant with both climbing and erect habits, Rhamnella rubrinervis.</title>
        <authorList>
            <person name="Lu Z."/>
            <person name="Yang Y."/>
            <person name="Zhu X."/>
            <person name="Sun Y."/>
        </authorList>
    </citation>
    <scope>NUCLEOTIDE SEQUENCE</scope>
    <source>
        <strain evidence="8">BYM</strain>
        <tissue evidence="8">Leaf</tissue>
    </source>
</reference>
<organism evidence="8 9">
    <name type="scientific">Rhamnella rubrinervis</name>
    <dbReference type="NCBI Taxonomy" id="2594499"/>
    <lineage>
        <taxon>Eukaryota</taxon>
        <taxon>Viridiplantae</taxon>
        <taxon>Streptophyta</taxon>
        <taxon>Embryophyta</taxon>
        <taxon>Tracheophyta</taxon>
        <taxon>Spermatophyta</taxon>
        <taxon>Magnoliopsida</taxon>
        <taxon>eudicotyledons</taxon>
        <taxon>Gunneridae</taxon>
        <taxon>Pentapetalae</taxon>
        <taxon>rosids</taxon>
        <taxon>fabids</taxon>
        <taxon>Rosales</taxon>
        <taxon>Rhamnaceae</taxon>
        <taxon>rhamnoid group</taxon>
        <taxon>Rhamneae</taxon>
        <taxon>Rhamnella</taxon>
    </lineage>
</organism>
<dbReference type="InterPro" id="IPR027417">
    <property type="entry name" value="P-loop_NTPase"/>
</dbReference>
<keyword evidence="9" id="KW-1185">Reference proteome</keyword>
<dbReference type="PRINTS" id="PR00364">
    <property type="entry name" value="DISEASERSIST"/>
</dbReference>
<dbReference type="InterPro" id="IPR003591">
    <property type="entry name" value="Leu-rich_rpt_typical-subtyp"/>
</dbReference>
<keyword evidence="2" id="KW-0433">Leucine-rich repeat</keyword>
<dbReference type="SUPFAM" id="SSF52200">
    <property type="entry name" value="Toll/Interleukin receptor TIR domain"/>
    <property type="match status" value="1"/>
</dbReference>
<feature type="domain" description="TIR" evidence="7">
    <location>
        <begin position="20"/>
        <end position="188"/>
    </location>
</feature>
<dbReference type="PANTHER" id="PTHR11017:SF559">
    <property type="entry name" value="DISEASE RESISTANCE PROTEIN CHL1"/>
    <property type="match status" value="1"/>
</dbReference>
<dbReference type="InterPro" id="IPR045344">
    <property type="entry name" value="C-JID"/>
</dbReference>
<dbReference type="SMART" id="SM00369">
    <property type="entry name" value="LRR_TYP"/>
    <property type="match status" value="2"/>
</dbReference>
<keyword evidence="5" id="KW-0520">NAD</keyword>
<evidence type="ECO:0000313" key="9">
    <source>
        <dbReference type="Proteomes" id="UP000796880"/>
    </source>
</evidence>
<comment type="caution">
    <text evidence="8">The sequence shown here is derived from an EMBL/GenBank/DDBJ whole genome shotgun (WGS) entry which is preliminary data.</text>
</comment>
<dbReference type="Gene3D" id="3.80.10.10">
    <property type="entry name" value="Ribonuclease Inhibitor"/>
    <property type="match status" value="2"/>
</dbReference>
<dbReference type="InterPro" id="IPR000157">
    <property type="entry name" value="TIR_dom"/>
</dbReference>
<dbReference type="GO" id="GO:0061809">
    <property type="term" value="F:NAD+ nucleosidase activity, cyclic ADP-ribose generating"/>
    <property type="evidence" value="ECO:0007669"/>
    <property type="project" value="UniProtKB-EC"/>
</dbReference>
<dbReference type="GO" id="GO:0007165">
    <property type="term" value="P:signal transduction"/>
    <property type="evidence" value="ECO:0007669"/>
    <property type="project" value="InterPro"/>
</dbReference>
<name>A0A8K0MKM5_9ROSA</name>
<dbReference type="Pfam" id="PF20160">
    <property type="entry name" value="C-JID"/>
    <property type="match status" value="1"/>
</dbReference>
<accession>A0A8K0MKM5</accession>
<evidence type="ECO:0000256" key="6">
    <source>
        <dbReference type="ARBA" id="ARBA00047304"/>
    </source>
</evidence>
<evidence type="ECO:0000313" key="8">
    <source>
        <dbReference type="EMBL" id="KAF3449183.1"/>
    </source>
</evidence>